<accession>A0A4U5MF04</accession>
<feature type="compositionally biased region" description="Basic and acidic residues" evidence="1">
    <location>
        <begin position="1007"/>
        <end position="1019"/>
    </location>
</feature>
<dbReference type="Proteomes" id="UP000298663">
    <property type="component" value="Unassembled WGS sequence"/>
</dbReference>
<feature type="region of interest" description="Disordered" evidence="1">
    <location>
        <begin position="683"/>
        <end position="739"/>
    </location>
</feature>
<feature type="compositionally biased region" description="Polar residues" evidence="1">
    <location>
        <begin position="466"/>
        <end position="482"/>
    </location>
</feature>
<feature type="compositionally biased region" description="Low complexity" evidence="1">
    <location>
        <begin position="90"/>
        <end position="100"/>
    </location>
</feature>
<reference evidence="2 3" key="1">
    <citation type="journal article" date="2015" name="Genome Biol.">
        <title>Comparative genomics of Steinernema reveals deeply conserved gene regulatory networks.</title>
        <authorList>
            <person name="Dillman A.R."/>
            <person name="Macchietto M."/>
            <person name="Porter C.F."/>
            <person name="Rogers A."/>
            <person name="Williams B."/>
            <person name="Antoshechkin I."/>
            <person name="Lee M.M."/>
            <person name="Goodwin Z."/>
            <person name="Lu X."/>
            <person name="Lewis E.E."/>
            <person name="Goodrich-Blair H."/>
            <person name="Stock S.P."/>
            <person name="Adams B.J."/>
            <person name="Sternberg P.W."/>
            <person name="Mortazavi A."/>
        </authorList>
    </citation>
    <scope>NUCLEOTIDE SEQUENCE [LARGE SCALE GENOMIC DNA]</scope>
    <source>
        <strain evidence="2 3">ALL</strain>
    </source>
</reference>
<name>A0A4U5MF04_STECR</name>
<feature type="region of interest" description="Disordered" evidence="1">
    <location>
        <begin position="1"/>
        <end position="116"/>
    </location>
</feature>
<gene>
    <name evidence="2" type="ORF">L596_023885</name>
</gene>
<feature type="compositionally biased region" description="Polar residues" evidence="1">
    <location>
        <begin position="576"/>
        <end position="587"/>
    </location>
</feature>
<feature type="compositionally biased region" description="Basic and acidic residues" evidence="1">
    <location>
        <begin position="406"/>
        <end position="454"/>
    </location>
</feature>
<dbReference type="EMBL" id="AZBU02000008">
    <property type="protein sequence ID" value="TKR67790.1"/>
    <property type="molecule type" value="Genomic_DNA"/>
</dbReference>
<sequence length="1093" mass="125402">MPFGTGSGKPIPSFSDATRLAKANSRPLPEHLRAPVRPSSDLSTSIYREQAERYRAEQYPGSSSSDETYDQSQGSSTSNRRRVRKEMPTMSRRQPQQRSRMAQEEEPYDPEAEKRANHRGILAYQDTGTLHFYRMQETGDSGRMPYCLIIDKSDHYMVAISPKGQGLILINRETNVENFDQFKRGDWISLMIHKTCPDFYEGARKLKLPTLPRFPRVGSEMRHINGVDEKVTVEFDDENKTVKVFVKKRVALEILSAEMILHDETKWRLFAKPFGYIYFENFEHMKVLEGIKVGISSVWLNMDQPQHPMWYPTPETADEVRRYLKATILEQRLKREQEMEQRRIEEEKRRAEEERWRIAEERKRAEAARQEEERRRREAEECRLRNLKLHMERAAAAREEEQKLLQEKKVQQERERRKEAERVAREEQERLEQERIRKEEGRTRKEQEKEEQNRPIEIGGVEIQQRPYSSDSDPEDQFSTFDGYSRDDGSEKEPEEPEPTSQPEPEAGEINGSPWKDEGAEEQKPTKRTVNKWGGSDSDDVEDNSPPAPAPVRSQPVPKEGTRTSPRTVKPKVQPRNPTVNFQQLKPSSKPKVNEWDSDSDSDNEELYPAENTAANTPFSSTPSRDYRSMNSRLNFSSQKTSGYSNQQQPRFNSNPVASKQSHYQNHSNYQNLQRVREDSYRQLHPQNSSHRDGASVHTSNEYQRPAASGNSQKTARPPPVNPQAGSSTSRNIEELVAPKLLDRTPNSLRFRVPPRNYPVDIVLSMEPAKTISIEPVQSADDLLGSVPQFERKSDSLIDIESPLEVLQPVRRETFCSRCQGKSEYAVPADLLGLDIGVSSGSSSMVNSVSQAPIYPPISLSTKPLKPEKKLKKLCSKKPVETTSELLHRLGVDAGIIEKRPESKSCEKSQAMEVTQQPEAVSFIDFSKDAAPPFQNERKQSFYADDMDPFSTGTSSDASADSPDLKKEEVEQFVDCRSVVSPLDSKPNVFAEPISASEEMIYFSDDAPEKLDSAEKNGESSEDLGNGIFGDEKEEEEREPEEPILEYDDVIVFYRTLQKLQKDPYFARDAKLMKKLKSTFDDLEEIKRRSYQY</sequence>
<feature type="compositionally biased region" description="Polar residues" evidence="1">
    <location>
        <begin position="697"/>
        <end position="715"/>
    </location>
</feature>
<comment type="caution">
    <text evidence="2">The sequence shown here is derived from an EMBL/GenBank/DDBJ whole genome shotgun (WGS) entry which is preliminary data.</text>
</comment>
<reference evidence="2 3" key="2">
    <citation type="journal article" date="2019" name="G3 (Bethesda)">
        <title>Hybrid Assembly of the Genome of the Entomopathogenic Nematode Steinernema carpocapsae Identifies the X-Chromosome.</title>
        <authorList>
            <person name="Serra L."/>
            <person name="Macchietto M."/>
            <person name="Macias-Munoz A."/>
            <person name="McGill C.J."/>
            <person name="Rodriguez I.M."/>
            <person name="Rodriguez B."/>
            <person name="Murad R."/>
            <person name="Mortazavi A."/>
        </authorList>
    </citation>
    <scope>NUCLEOTIDE SEQUENCE [LARGE SCALE GENOMIC DNA]</scope>
    <source>
        <strain evidence="2 3">ALL</strain>
    </source>
</reference>
<proteinExistence type="predicted"/>
<feature type="region of interest" description="Disordered" evidence="1">
    <location>
        <begin position="935"/>
        <end position="969"/>
    </location>
</feature>
<feature type="compositionally biased region" description="Acidic residues" evidence="1">
    <location>
        <begin position="1032"/>
        <end position="1044"/>
    </location>
</feature>
<protein>
    <submittedName>
        <fullName evidence="2">Uncharacterized protein</fullName>
    </submittedName>
</protein>
<dbReference type="STRING" id="34508.A0A4U5MF04"/>
<evidence type="ECO:0000313" key="3">
    <source>
        <dbReference type="Proteomes" id="UP000298663"/>
    </source>
</evidence>
<dbReference type="AlphaFoldDB" id="A0A4U5MF04"/>
<feature type="compositionally biased region" description="Low complexity" evidence="1">
    <location>
        <begin position="951"/>
        <end position="962"/>
    </location>
</feature>
<feature type="compositionally biased region" description="Polar residues" evidence="1">
    <location>
        <begin position="60"/>
        <end position="78"/>
    </location>
</feature>
<organism evidence="2 3">
    <name type="scientific">Steinernema carpocapsae</name>
    <name type="common">Entomopathogenic nematode</name>
    <dbReference type="NCBI Taxonomy" id="34508"/>
    <lineage>
        <taxon>Eukaryota</taxon>
        <taxon>Metazoa</taxon>
        <taxon>Ecdysozoa</taxon>
        <taxon>Nematoda</taxon>
        <taxon>Chromadorea</taxon>
        <taxon>Rhabditida</taxon>
        <taxon>Tylenchina</taxon>
        <taxon>Panagrolaimomorpha</taxon>
        <taxon>Strongyloidoidea</taxon>
        <taxon>Steinernematidae</taxon>
        <taxon>Steinernema</taxon>
    </lineage>
</organism>
<feature type="compositionally biased region" description="Basic and acidic residues" evidence="1">
    <location>
        <begin position="515"/>
        <end position="525"/>
    </location>
</feature>
<feature type="region of interest" description="Disordered" evidence="1">
    <location>
        <begin position="1005"/>
        <end position="1044"/>
    </location>
</feature>
<keyword evidence="3" id="KW-1185">Reference proteome</keyword>
<feature type="region of interest" description="Disordered" evidence="1">
    <location>
        <begin position="406"/>
        <end position="664"/>
    </location>
</feature>
<evidence type="ECO:0000313" key="2">
    <source>
        <dbReference type="EMBL" id="TKR67790.1"/>
    </source>
</evidence>
<evidence type="ECO:0000256" key="1">
    <source>
        <dbReference type="SAM" id="MobiDB-lite"/>
    </source>
</evidence>
<feature type="compositionally biased region" description="Acidic residues" evidence="1">
    <location>
        <begin position="596"/>
        <end position="608"/>
    </location>
</feature>
<feature type="compositionally biased region" description="Polar residues" evidence="1">
    <location>
        <begin position="613"/>
        <end position="664"/>
    </location>
</feature>